<evidence type="ECO:0000313" key="1">
    <source>
        <dbReference type="EMBL" id="MDR6104073.1"/>
    </source>
</evidence>
<name>A0AAJ2BHW4_9HYPH</name>
<evidence type="ECO:0000313" key="2">
    <source>
        <dbReference type="Proteomes" id="UP001255601"/>
    </source>
</evidence>
<comment type="caution">
    <text evidence="1">The sequence shown here is derived from an EMBL/GenBank/DDBJ whole genome shotgun (WGS) entry which is preliminary data.</text>
</comment>
<dbReference type="Proteomes" id="UP001255601">
    <property type="component" value="Unassembled WGS sequence"/>
</dbReference>
<accession>A0AAJ2BHW4</accession>
<protein>
    <recommendedName>
        <fullName evidence="3">HNH endonuclease</fullName>
    </recommendedName>
</protein>
<dbReference type="PROSITE" id="PS51257">
    <property type="entry name" value="PROKAR_LIPOPROTEIN"/>
    <property type="match status" value="1"/>
</dbReference>
<dbReference type="AlphaFoldDB" id="A0AAJ2BHW4"/>
<reference evidence="1" key="1">
    <citation type="submission" date="2023-08" db="EMBL/GenBank/DDBJ databases">
        <title>Functional and genomic diversity of the sorghum phyllosphere microbiome.</title>
        <authorList>
            <person name="Shade A."/>
        </authorList>
    </citation>
    <scope>NUCLEOTIDE SEQUENCE</scope>
    <source>
        <strain evidence="1">SORGH_AS_0974</strain>
    </source>
</reference>
<organism evidence="1 2">
    <name type="scientific">Agrobacterium larrymoorei</name>
    <dbReference type="NCBI Taxonomy" id="160699"/>
    <lineage>
        <taxon>Bacteria</taxon>
        <taxon>Pseudomonadati</taxon>
        <taxon>Pseudomonadota</taxon>
        <taxon>Alphaproteobacteria</taxon>
        <taxon>Hyphomicrobiales</taxon>
        <taxon>Rhizobiaceae</taxon>
        <taxon>Rhizobium/Agrobacterium group</taxon>
        <taxon>Agrobacterium</taxon>
    </lineage>
</organism>
<dbReference type="RefSeq" id="WP_309772298.1">
    <property type="nucleotide sequence ID" value="NZ_JAVIZC010000003.1"/>
</dbReference>
<dbReference type="EMBL" id="JAVIZC010000003">
    <property type="protein sequence ID" value="MDR6104073.1"/>
    <property type="molecule type" value="Genomic_DNA"/>
</dbReference>
<proteinExistence type="predicted"/>
<sequence>MDHARDCYYGLLFCQVVVGISMGCNRGKASPDTNTQRRLFAASGGYCQNPGCNEPLFVEVDAQKVSIAEMAHIFAAEDDGPRANPDFTAEERGKFANLILLCANCHTVIDKAPESFPDNIIKEWKSDHEAKIAAVFGSVSYDNRSDARRAFLVLTARTKSIHRRIGPDNEYKWNAEADEAAEWRHHVQQTIIPTNRAILTLLDRNQDLLLGSEIETVELFRQHVEGLERRHIFGTPLPSAPMYPEEMKRLFEVEVCDERS</sequence>
<gene>
    <name evidence="1" type="ORF">QE369_004270</name>
</gene>
<evidence type="ECO:0008006" key="3">
    <source>
        <dbReference type="Google" id="ProtNLM"/>
    </source>
</evidence>